<dbReference type="EMBL" id="SGPL01000028">
    <property type="protein sequence ID" value="THH20138.1"/>
    <property type="molecule type" value="Genomic_DNA"/>
</dbReference>
<dbReference type="Pfam" id="PF25790">
    <property type="entry name" value="BCD1"/>
    <property type="match status" value="1"/>
</dbReference>
<evidence type="ECO:0000256" key="4">
    <source>
        <dbReference type="ARBA" id="ARBA00022833"/>
    </source>
</evidence>
<gene>
    <name evidence="10" type="ORF">EW146_g1170</name>
</gene>
<dbReference type="GO" id="GO:0070761">
    <property type="term" value="C:pre-snoRNP complex"/>
    <property type="evidence" value="ECO:0007669"/>
    <property type="project" value="TreeGrafter"/>
</dbReference>
<evidence type="ECO:0000259" key="9">
    <source>
        <dbReference type="PROSITE" id="PS51083"/>
    </source>
</evidence>
<dbReference type="Proteomes" id="UP000310158">
    <property type="component" value="Unassembled WGS sequence"/>
</dbReference>
<evidence type="ECO:0000256" key="6">
    <source>
        <dbReference type="ARBA" id="ARBA00049654"/>
    </source>
</evidence>
<dbReference type="OrthoDB" id="272357at2759"/>
<evidence type="ECO:0000256" key="3">
    <source>
        <dbReference type="ARBA" id="ARBA00022771"/>
    </source>
</evidence>
<dbReference type="GO" id="GO:0048254">
    <property type="term" value="P:snoRNA localization"/>
    <property type="evidence" value="ECO:0007669"/>
    <property type="project" value="TreeGrafter"/>
</dbReference>
<dbReference type="AlphaFoldDB" id="A0A4S4M6K8"/>
<feature type="compositionally biased region" description="Gly residues" evidence="8">
    <location>
        <begin position="112"/>
        <end position="129"/>
    </location>
</feature>
<dbReference type="InterPro" id="IPR051639">
    <property type="entry name" value="BCD1"/>
</dbReference>
<organism evidence="10 11">
    <name type="scientific">Bondarzewia mesenterica</name>
    <dbReference type="NCBI Taxonomy" id="1095465"/>
    <lineage>
        <taxon>Eukaryota</taxon>
        <taxon>Fungi</taxon>
        <taxon>Dikarya</taxon>
        <taxon>Basidiomycota</taxon>
        <taxon>Agaricomycotina</taxon>
        <taxon>Agaricomycetes</taxon>
        <taxon>Russulales</taxon>
        <taxon>Bondarzewiaceae</taxon>
        <taxon>Bondarzewia</taxon>
    </lineage>
</organism>
<evidence type="ECO:0000256" key="8">
    <source>
        <dbReference type="SAM" id="MobiDB-lite"/>
    </source>
</evidence>
<evidence type="ECO:0000256" key="2">
    <source>
        <dbReference type="ARBA" id="ARBA00022723"/>
    </source>
</evidence>
<comment type="caution">
    <text evidence="10">The sequence shown here is derived from an EMBL/GenBank/DDBJ whole genome shotgun (WGS) entry which is preliminary data.</text>
</comment>
<accession>A0A4S4M6K8</accession>
<evidence type="ECO:0000256" key="5">
    <source>
        <dbReference type="ARBA" id="ARBA00049598"/>
    </source>
</evidence>
<dbReference type="GO" id="GO:0000492">
    <property type="term" value="P:box C/D snoRNP assembly"/>
    <property type="evidence" value="ECO:0007669"/>
    <property type="project" value="TreeGrafter"/>
</dbReference>
<dbReference type="InterPro" id="IPR057721">
    <property type="entry name" value="BCD1_alpha/beta"/>
</dbReference>
<name>A0A4S4M6K8_9AGAM</name>
<comment type="similarity">
    <text evidence="6">Belongs to the BCD1 family.</text>
</comment>
<evidence type="ECO:0000256" key="1">
    <source>
        <dbReference type="ARBA" id="ARBA00022553"/>
    </source>
</evidence>
<dbReference type="GO" id="GO:0005634">
    <property type="term" value="C:nucleus"/>
    <property type="evidence" value="ECO:0007669"/>
    <property type="project" value="TreeGrafter"/>
</dbReference>
<feature type="compositionally biased region" description="Acidic residues" evidence="8">
    <location>
        <begin position="384"/>
        <end position="399"/>
    </location>
</feature>
<feature type="region of interest" description="Disordered" evidence="8">
    <location>
        <begin position="112"/>
        <end position="145"/>
    </location>
</feature>
<dbReference type="GO" id="GO:0008270">
    <property type="term" value="F:zinc ion binding"/>
    <property type="evidence" value="ECO:0007669"/>
    <property type="project" value="UniProtKB-UniRule"/>
</dbReference>
<keyword evidence="11" id="KW-1185">Reference proteome</keyword>
<dbReference type="InterPro" id="IPR007529">
    <property type="entry name" value="Znf_HIT"/>
</dbReference>
<dbReference type="Pfam" id="PF04438">
    <property type="entry name" value="zf-HIT"/>
    <property type="match status" value="1"/>
</dbReference>
<proteinExistence type="inferred from homology"/>
<dbReference type="PANTHER" id="PTHR13483:SF3">
    <property type="entry name" value="BOX C_D SNORNA PROTEIN 1"/>
    <property type="match status" value="1"/>
</dbReference>
<feature type="domain" description="HIT-type" evidence="9">
    <location>
        <begin position="30"/>
        <end position="64"/>
    </location>
</feature>
<dbReference type="CDD" id="cd23023">
    <property type="entry name" value="zf-HIT_BCD1"/>
    <property type="match status" value="1"/>
</dbReference>
<keyword evidence="4" id="KW-0862">Zinc</keyword>
<evidence type="ECO:0000313" key="10">
    <source>
        <dbReference type="EMBL" id="THH20138.1"/>
    </source>
</evidence>
<dbReference type="PROSITE" id="PS51083">
    <property type="entry name" value="ZF_HIT"/>
    <property type="match status" value="1"/>
</dbReference>
<keyword evidence="2" id="KW-0479">Metal-binding</keyword>
<dbReference type="PANTHER" id="PTHR13483">
    <property type="entry name" value="BOX C_D SNORNA PROTEIN 1-RELATED"/>
    <property type="match status" value="1"/>
</dbReference>
<feature type="region of interest" description="Disordered" evidence="8">
    <location>
        <begin position="380"/>
        <end position="399"/>
    </location>
</feature>
<feature type="compositionally biased region" description="Acidic residues" evidence="8">
    <location>
        <begin position="442"/>
        <end position="457"/>
    </location>
</feature>
<dbReference type="GO" id="GO:0000463">
    <property type="term" value="P:maturation of LSU-rRNA from tricistronic rRNA transcript (SSU-rRNA, 5.8S rRNA, LSU-rRNA)"/>
    <property type="evidence" value="ECO:0007669"/>
    <property type="project" value="TreeGrafter"/>
</dbReference>
<evidence type="ECO:0000256" key="7">
    <source>
        <dbReference type="PROSITE-ProRule" id="PRU00453"/>
    </source>
</evidence>
<sequence>MSLCVSTLGIMADVPPAELPSASSSTTPPCVICSQRAAIYTCPRCATRTCSLTCSTAHKANTGCSGLRHKAKYVPINEYGLGTLMDDYVYLEEMGRKVAEWGKEIVRGGYGAGQARGRARGGAMGARGGFRGRGRGRGGGGGQRTKRDVLMMQLELRDVDVDMLPPGMARRTLNQSTWDFKNKTALLTMEIRFHPPPNPMADPSHPQDPPYTLLTHRNDFNIPLLFLVQSQIRERTKAKRDRSFPSWLEPLVLPDQDVPDCFTPPQFFMPTSLDPLMTPALTSQHAKVGYYKLDATQKLSSLLRQKHFVEFPTIDVWEEGAFRGVVVDAQGGLTREGEVRAVKRRRLDVKAAKKAMNGLLGGYGSDGDEEESTSLTVLGGYVESDGDEDGDALDEVEGEDDALGLGEDAQEYAGDGDSDEEVGPVDYVALLDIIQQTTAQGDDGDDEIDWGDPEDEASAGAPDHGS</sequence>
<keyword evidence="1" id="KW-0597">Phosphoprotein</keyword>
<comment type="function">
    <text evidence="5">Required for box C/D snoRNAs accumulation involved in snoRNA processing, snoRNA transport to the nucleolus and ribosome biogenesis.</text>
</comment>
<protein>
    <recommendedName>
        <fullName evidence="9">HIT-type domain-containing protein</fullName>
    </recommendedName>
</protein>
<feature type="region of interest" description="Disordered" evidence="8">
    <location>
        <begin position="405"/>
        <end position="466"/>
    </location>
</feature>
<evidence type="ECO:0000313" key="11">
    <source>
        <dbReference type="Proteomes" id="UP000310158"/>
    </source>
</evidence>
<keyword evidence="3 7" id="KW-0863">Zinc-finger</keyword>
<dbReference type="Gene3D" id="3.30.60.190">
    <property type="match status" value="1"/>
</dbReference>
<feature type="compositionally biased region" description="Acidic residues" evidence="8">
    <location>
        <begin position="405"/>
        <end position="423"/>
    </location>
</feature>
<dbReference type="SUPFAM" id="SSF144232">
    <property type="entry name" value="HIT/MYND zinc finger-like"/>
    <property type="match status" value="1"/>
</dbReference>
<reference evidence="10 11" key="1">
    <citation type="submission" date="2019-02" db="EMBL/GenBank/DDBJ databases">
        <title>Genome sequencing of the rare red list fungi Bondarzewia mesenterica.</title>
        <authorList>
            <person name="Buettner E."/>
            <person name="Kellner H."/>
        </authorList>
    </citation>
    <scope>NUCLEOTIDE SEQUENCE [LARGE SCALE GENOMIC DNA]</scope>
    <source>
        <strain evidence="10 11">DSM 108281</strain>
    </source>
</reference>